<organism evidence="1 2">
    <name type="scientific">Mycobacterium phage Gaia</name>
    <dbReference type="NCBI Taxonomy" id="1486472"/>
    <lineage>
        <taxon>Viruses</taxon>
        <taxon>Duplodnaviria</taxon>
        <taxon>Heunggongvirae</taxon>
        <taxon>Uroviricota</taxon>
        <taxon>Caudoviricetes</taxon>
        <taxon>Gaiavirus</taxon>
        <taxon>Gaiavirus gaia</taxon>
    </lineage>
</organism>
<evidence type="ECO:0000313" key="1">
    <source>
        <dbReference type="EMBL" id="AID58980.1"/>
    </source>
</evidence>
<dbReference type="GeneID" id="23679670"/>
<keyword evidence="2" id="KW-1185">Reference proteome</keyword>
<name>A0A068F8Y9_9CAUD</name>
<proteinExistence type="predicted"/>
<dbReference type="KEGG" id="vg:23679670"/>
<evidence type="ECO:0000313" key="2">
    <source>
        <dbReference type="Proteomes" id="UP000027491"/>
    </source>
</evidence>
<dbReference type="RefSeq" id="YP_009124903.1">
    <property type="nucleotide sequence ID" value="NC_026590.1"/>
</dbReference>
<sequence>MNQARRRLDMALAGKPGPAQRYNARLAIAYAQGLPNPQDAETIIREAQKILTGVDT</sequence>
<accession>A0A068F8Y9</accession>
<dbReference type="Proteomes" id="UP000027491">
    <property type="component" value="Segment"/>
</dbReference>
<gene>
    <name evidence="1" type="primary">164</name>
    <name evidence="1" type="ORF">PBI_GAIA_164</name>
</gene>
<protein>
    <submittedName>
        <fullName evidence="1">Uncharacterized protein</fullName>
    </submittedName>
</protein>
<dbReference type="EMBL" id="KJ567043">
    <property type="protein sequence ID" value="AID58980.1"/>
    <property type="molecule type" value="Genomic_DNA"/>
</dbReference>
<reference evidence="1 2" key="1">
    <citation type="submission" date="2014-03" db="EMBL/GenBank/DDBJ databases">
        <authorList>
            <person name="Yoder B.A."/>
            <person name="Colicchio M.A."/>
            <person name="Schafer C.E."/>
            <person name="Abrahim M.R."/>
            <person name="Adkins N.L."/>
            <person name="Burke K.A."/>
            <person name="Churilla B.M."/>
            <person name="Cohen K.L."/>
            <person name="Fasoranti T.O."/>
            <person name="Genkil J.S."/>
            <person name="Kramer Z.J."/>
            <person name="Prout A.K."/>
            <person name="Schwarz A.G."/>
            <person name="Tish M."/>
            <person name="Vispute N."/>
            <person name="Wilkes K.E."/>
            <person name="Williams C.R."/>
            <person name="Xiao X."/>
            <person name="Yu V.J."/>
            <person name="Lapin J.S."/>
            <person name="Ott C.T."/>
            <person name="Walburn T.D."/>
            <person name="Bradley K.W."/>
            <person name="Clarke D.Q."/>
            <person name="Lewis M.F."/>
            <person name="Barker L.P."/>
            <person name="Bailey C."/>
            <person name="Asai D.J."/>
            <person name="Bowman C.A."/>
            <person name="Russell D.A."/>
            <person name="Pope W.H."/>
            <person name="Jacobs-Sera D."/>
            <person name="Hendrix R.W."/>
            <person name="Hatfull G.F."/>
        </authorList>
    </citation>
    <scope>NUCLEOTIDE SEQUENCE [LARGE SCALE GENOMIC DNA]</scope>
</reference>